<evidence type="ECO:0000313" key="6">
    <source>
        <dbReference type="EMBL" id="PXA65766.1"/>
    </source>
</evidence>
<accession>A0A317ZPX3</accession>
<dbReference type="Proteomes" id="UP000246722">
    <property type="component" value="Unassembled WGS sequence"/>
</dbReference>
<keyword evidence="4" id="KW-0804">Transcription</keyword>
<dbReference type="RefSeq" id="WP_110128786.1">
    <property type="nucleotide sequence ID" value="NZ_QHLY01000013.1"/>
</dbReference>
<keyword evidence="2" id="KW-0805">Transcription regulation</keyword>
<evidence type="ECO:0000256" key="3">
    <source>
        <dbReference type="ARBA" id="ARBA00023082"/>
    </source>
</evidence>
<keyword evidence="3" id="KW-0731">Sigma factor</keyword>
<dbReference type="InterPro" id="IPR036388">
    <property type="entry name" value="WH-like_DNA-bd_sf"/>
</dbReference>
<feature type="domain" description="RNA polymerase sigma factor 70 region 4 type 2" evidence="5">
    <location>
        <begin position="11"/>
        <end position="61"/>
    </location>
</feature>
<dbReference type="GO" id="GO:0003677">
    <property type="term" value="F:DNA binding"/>
    <property type="evidence" value="ECO:0007669"/>
    <property type="project" value="InterPro"/>
</dbReference>
<reference evidence="6 7" key="1">
    <citation type="submission" date="2018-05" db="EMBL/GenBank/DDBJ databases">
        <title>Genetic diversity of glacier-inhabiting Cryobacterium bacteria in China and description of Cryobacterium mengkeensis sp. nov. and Arthrobacter glacialis sp. nov.</title>
        <authorList>
            <person name="Liu Q."/>
            <person name="Xin Y.-H."/>
        </authorList>
    </citation>
    <scope>NUCLEOTIDE SEQUENCE [LARGE SCALE GENOMIC DNA]</scope>
    <source>
        <strain evidence="6 7">SK-1</strain>
    </source>
</reference>
<protein>
    <recommendedName>
        <fullName evidence="5">RNA polymerase sigma factor 70 region 4 type 2 domain-containing protein</fullName>
    </recommendedName>
</protein>
<dbReference type="InterPro" id="IPR013324">
    <property type="entry name" value="RNA_pol_sigma_r3/r4-like"/>
</dbReference>
<gene>
    <name evidence="6" type="ORF">CTB96_20100</name>
</gene>
<dbReference type="InterPro" id="IPR013249">
    <property type="entry name" value="RNA_pol_sigma70_r4_t2"/>
</dbReference>
<evidence type="ECO:0000256" key="1">
    <source>
        <dbReference type="ARBA" id="ARBA00010641"/>
    </source>
</evidence>
<dbReference type="Pfam" id="PF08281">
    <property type="entry name" value="Sigma70_r4_2"/>
    <property type="match status" value="1"/>
</dbReference>
<dbReference type="GO" id="GO:0016987">
    <property type="term" value="F:sigma factor activity"/>
    <property type="evidence" value="ECO:0007669"/>
    <property type="project" value="UniProtKB-KW"/>
</dbReference>
<dbReference type="OrthoDB" id="9784272at2"/>
<keyword evidence="7" id="KW-1185">Reference proteome</keyword>
<comment type="similarity">
    <text evidence="1">Belongs to the sigma-70 factor family. ECF subfamily.</text>
</comment>
<name>A0A317ZPX3_9MICO</name>
<proteinExistence type="inferred from homology"/>
<dbReference type="Gene3D" id="1.10.10.10">
    <property type="entry name" value="Winged helix-like DNA-binding domain superfamily/Winged helix DNA-binding domain"/>
    <property type="match status" value="1"/>
</dbReference>
<dbReference type="EMBL" id="QHLY01000013">
    <property type="protein sequence ID" value="PXA65766.1"/>
    <property type="molecule type" value="Genomic_DNA"/>
</dbReference>
<dbReference type="SUPFAM" id="SSF88659">
    <property type="entry name" value="Sigma3 and sigma4 domains of RNA polymerase sigma factors"/>
    <property type="match status" value="1"/>
</dbReference>
<dbReference type="GO" id="GO:0006352">
    <property type="term" value="P:DNA-templated transcription initiation"/>
    <property type="evidence" value="ECO:0007669"/>
    <property type="project" value="InterPro"/>
</dbReference>
<comment type="caution">
    <text evidence="6">The sequence shown here is derived from an EMBL/GenBank/DDBJ whole genome shotgun (WGS) entry which is preliminary data.</text>
</comment>
<evidence type="ECO:0000256" key="2">
    <source>
        <dbReference type="ARBA" id="ARBA00023015"/>
    </source>
</evidence>
<organism evidence="6 7">
    <name type="scientific">Cryobacterium arcticum</name>
    <dbReference type="NCBI Taxonomy" id="670052"/>
    <lineage>
        <taxon>Bacteria</taxon>
        <taxon>Bacillati</taxon>
        <taxon>Actinomycetota</taxon>
        <taxon>Actinomycetes</taxon>
        <taxon>Micrococcales</taxon>
        <taxon>Microbacteriaceae</taxon>
        <taxon>Cryobacterium</taxon>
    </lineage>
</organism>
<evidence type="ECO:0000313" key="7">
    <source>
        <dbReference type="Proteomes" id="UP000246722"/>
    </source>
</evidence>
<evidence type="ECO:0000256" key="4">
    <source>
        <dbReference type="ARBA" id="ARBA00023163"/>
    </source>
</evidence>
<sequence length="69" mass="7497">MFTATHTFDNATEAIDTLSPEHRQAIHLAYYAGFDNTQVADLLGVSVDVADARLSEGLVHLREALRVAA</sequence>
<evidence type="ECO:0000259" key="5">
    <source>
        <dbReference type="Pfam" id="PF08281"/>
    </source>
</evidence>
<dbReference type="AlphaFoldDB" id="A0A317ZPX3"/>